<dbReference type="PANTHER" id="PTHR23520">
    <property type="entry name" value="TRANSPORTER, PUTATIVE (AFU_ORTHOLOGUE AFUA_3G04000)-RELATED"/>
    <property type="match status" value="1"/>
</dbReference>
<name>A0A6A6TML6_9PLEO</name>
<gene>
    <name evidence="11" type="ORF">K491DRAFT_701777</name>
</gene>
<dbReference type="InterPro" id="IPR015890">
    <property type="entry name" value="Chorismate_C"/>
</dbReference>
<dbReference type="Proteomes" id="UP000799324">
    <property type="component" value="Unassembled WGS sequence"/>
</dbReference>
<feature type="transmembrane region" description="Helical" evidence="9">
    <location>
        <begin position="200"/>
        <end position="218"/>
    </location>
</feature>
<dbReference type="OrthoDB" id="64220at2759"/>
<keyword evidence="12" id="KW-1185">Reference proteome</keyword>
<evidence type="ECO:0000256" key="4">
    <source>
        <dbReference type="ARBA" id="ARBA00022909"/>
    </source>
</evidence>
<keyword evidence="4" id="KW-0289">Folate biosynthesis</keyword>
<dbReference type="PROSITE" id="PS50850">
    <property type="entry name" value="MFS"/>
    <property type="match status" value="1"/>
</dbReference>
<reference evidence="11" key="1">
    <citation type="journal article" date="2020" name="Stud. Mycol.">
        <title>101 Dothideomycetes genomes: a test case for predicting lifestyles and emergence of pathogens.</title>
        <authorList>
            <person name="Haridas S."/>
            <person name="Albert R."/>
            <person name="Binder M."/>
            <person name="Bloem J."/>
            <person name="Labutti K."/>
            <person name="Salamov A."/>
            <person name="Andreopoulos B."/>
            <person name="Baker S."/>
            <person name="Barry K."/>
            <person name="Bills G."/>
            <person name="Bluhm B."/>
            <person name="Cannon C."/>
            <person name="Castanera R."/>
            <person name="Culley D."/>
            <person name="Daum C."/>
            <person name="Ezra D."/>
            <person name="Gonzalez J."/>
            <person name="Henrissat B."/>
            <person name="Kuo A."/>
            <person name="Liang C."/>
            <person name="Lipzen A."/>
            <person name="Lutzoni F."/>
            <person name="Magnuson J."/>
            <person name="Mondo S."/>
            <person name="Nolan M."/>
            <person name="Ohm R."/>
            <person name="Pangilinan J."/>
            <person name="Park H.-J."/>
            <person name="Ramirez L."/>
            <person name="Alfaro M."/>
            <person name="Sun H."/>
            <person name="Tritt A."/>
            <person name="Yoshinaga Y."/>
            <person name="Zwiers L.-H."/>
            <person name="Turgeon B."/>
            <person name="Goodwin S."/>
            <person name="Spatafora J."/>
            <person name="Crous P."/>
            <person name="Grigoriev I."/>
        </authorList>
    </citation>
    <scope>NUCLEOTIDE SEQUENCE</scope>
    <source>
        <strain evidence="11">CBS 122681</strain>
    </source>
</reference>
<accession>A0A6A6TML6</accession>
<feature type="transmembrane region" description="Helical" evidence="9">
    <location>
        <begin position="117"/>
        <end position="138"/>
    </location>
</feature>
<evidence type="ECO:0000256" key="9">
    <source>
        <dbReference type="SAM" id="Phobius"/>
    </source>
</evidence>
<dbReference type="GO" id="GO:0046656">
    <property type="term" value="P:folic acid biosynthetic process"/>
    <property type="evidence" value="ECO:0007669"/>
    <property type="project" value="UniProtKB-KW"/>
</dbReference>
<dbReference type="SUPFAM" id="SSF56322">
    <property type="entry name" value="ADC synthase"/>
    <property type="match status" value="2"/>
</dbReference>
<proteinExistence type="predicted"/>
<feature type="domain" description="Major facilitator superfamily (MFS) profile" evidence="10">
    <location>
        <begin position="29"/>
        <end position="442"/>
    </location>
</feature>
<dbReference type="SUPFAM" id="SSF52317">
    <property type="entry name" value="Class I glutamine amidotransferase-like"/>
    <property type="match status" value="1"/>
</dbReference>
<dbReference type="InterPro" id="IPR017926">
    <property type="entry name" value="GATASE"/>
</dbReference>
<evidence type="ECO:0000256" key="7">
    <source>
        <dbReference type="ARBA" id="ARBA00031904"/>
    </source>
</evidence>
<comment type="subcellular location">
    <subcellularLocation>
        <location evidence="2">Membrane</location>
        <topology evidence="2">Multi-pass membrane protein</topology>
    </subcellularLocation>
</comment>
<dbReference type="EMBL" id="MU004301">
    <property type="protein sequence ID" value="KAF2660183.1"/>
    <property type="molecule type" value="Genomic_DNA"/>
</dbReference>
<dbReference type="UniPathway" id="UPA00077">
    <property type="reaction ID" value="UER00149"/>
</dbReference>
<feature type="transmembrane region" description="Helical" evidence="9">
    <location>
        <begin position="41"/>
        <end position="59"/>
    </location>
</feature>
<dbReference type="CDD" id="cd17325">
    <property type="entry name" value="MFS_MdtG_SLC18_like"/>
    <property type="match status" value="1"/>
</dbReference>
<dbReference type="Pfam" id="PF00425">
    <property type="entry name" value="Chorismate_bind"/>
    <property type="match status" value="2"/>
</dbReference>
<evidence type="ECO:0000256" key="5">
    <source>
        <dbReference type="ARBA" id="ARBA00022962"/>
    </source>
</evidence>
<dbReference type="Gene3D" id="3.60.120.10">
    <property type="entry name" value="Anthranilate synthase"/>
    <property type="match status" value="1"/>
</dbReference>
<dbReference type="CDD" id="cd01743">
    <property type="entry name" value="GATase1_Anthranilate_Synthase"/>
    <property type="match status" value="1"/>
</dbReference>
<dbReference type="Pfam" id="PF04715">
    <property type="entry name" value="Anth_synt_I_N"/>
    <property type="match status" value="1"/>
</dbReference>
<keyword evidence="5" id="KW-0315">Glutamine amidotransferase</keyword>
<feature type="transmembrane region" description="Helical" evidence="9">
    <location>
        <begin position="300"/>
        <end position="318"/>
    </location>
</feature>
<feature type="transmembrane region" description="Helical" evidence="9">
    <location>
        <begin position="65"/>
        <end position="87"/>
    </location>
</feature>
<dbReference type="Pfam" id="PF07690">
    <property type="entry name" value="MFS_1"/>
    <property type="match status" value="2"/>
</dbReference>
<dbReference type="GO" id="GO:0000329">
    <property type="term" value="C:fungal-type vacuole membrane"/>
    <property type="evidence" value="ECO:0007669"/>
    <property type="project" value="TreeGrafter"/>
</dbReference>
<evidence type="ECO:0000256" key="8">
    <source>
        <dbReference type="SAM" id="MobiDB-lite"/>
    </source>
</evidence>
<feature type="transmembrane region" description="Helical" evidence="9">
    <location>
        <begin position="339"/>
        <end position="364"/>
    </location>
</feature>
<comment type="catalytic activity">
    <reaction evidence="1">
        <text>chorismate + L-glutamine = 4-amino-4-deoxychorismate + L-glutamate</text>
        <dbReference type="Rhea" id="RHEA:11672"/>
        <dbReference type="ChEBI" id="CHEBI:29748"/>
        <dbReference type="ChEBI" id="CHEBI:29985"/>
        <dbReference type="ChEBI" id="CHEBI:58359"/>
        <dbReference type="ChEBI" id="CHEBI:58406"/>
        <dbReference type="EC" id="2.6.1.85"/>
    </reaction>
</comment>
<feature type="compositionally biased region" description="Low complexity" evidence="8">
    <location>
        <begin position="478"/>
        <end position="487"/>
    </location>
</feature>
<dbReference type="InterPro" id="IPR011701">
    <property type="entry name" value="MFS"/>
</dbReference>
<dbReference type="Gene3D" id="1.20.1250.20">
    <property type="entry name" value="MFS general substrate transporter like domains"/>
    <property type="match status" value="1"/>
</dbReference>
<evidence type="ECO:0000313" key="11">
    <source>
        <dbReference type="EMBL" id="KAF2660183.1"/>
    </source>
</evidence>
<dbReference type="GO" id="GO:0022857">
    <property type="term" value="F:transmembrane transporter activity"/>
    <property type="evidence" value="ECO:0007669"/>
    <property type="project" value="InterPro"/>
</dbReference>
<evidence type="ECO:0000256" key="3">
    <source>
        <dbReference type="ARBA" id="ARBA00005009"/>
    </source>
</evidence>
<dbReference type="PROSITE" id="PS51273">
    <property type="entry name" value="GATASE_TYPE_1"/>
    <property type="match status" value="1"/>
</dbReference>
<dbReference type="InterPro" id="IPR005801">
    <property type="entry name" value="ADC_synthase"/>
</dbReference>
<feature type="region of interest" description="Disordered" evidence="8">
    <location>
        <begin position="830"/>
        <end position="852"/>
    </location>
</feature>
<dbReference type="Pfam" id="PF00117">
    <property type="entry name" value="GATase"/>
    <property type="match status" value="1"/>
</dbReference>
<evidence type="ECO:0000313" key="12">
    <source>
        <dbReference type="Proteomes" id="UP000799324"/>
    </source>
</evidence>
<dbReference type="PANTHER" id="PTHR23520:SF5">
    <property type="entry name" value="TRANSPORTER, PUTATIVE (AFU_ORTHOLOGUE AFUA_3G04000)-RELATED"/>
    <property type="match status" value="1"/>
</dbReference>
<dbReference type="InterPro" id="IPR036259">
    <property type="entry name" value="MFS_trans_sf"/>
</dbReference>
<evidence type="ECO:0000256" key="6">
    <source>
        <dbReference type="ARBA" id="ARBA00031329"/>
    </source>
</evidence>
<protein>
    <recommendedName>
        <fullName evidence="7">p-aminobenzoic acid synthase</fullName>
    </recommendedName>
    <alternativeName>
        <fullName evidence="6">Para-aminobenzoate synthase</fullName>
    </alternativeName>
</protein>
<organism evidence="11 12">
    <name type="scientific">Lophiostoma macrostomum CBS 122681</name>
    <dbReference type="NCBI Taxonomy" id="1314788"/>
    <lineage>
        <taxon>Eukaryota</taxon>
        <taxon>Fungi</taxon>
        <taxon>Dikarya</taxon>
        <taxon>Ascomycota</taxon>
        <taxon>Pezizomycotina</taxon>
        <taxon>Dothideomycetes</taxon>
        <taxon>Pleosporomycetidae</taxon>
        <taxon>Pleosporales</taxon>
        <taxon>Lophiostomataceae</taxon>
        <taxon>Lophiostoma</taxon>
    </lineage>
</organism>
<dbReference type="PRINTS" id="PR00097">
    <property type="entry name" value="ANTSNTHASEII"/>
</dbReference>
<dbReference type="GO" id="GO:0046820">
    <property type="term" value="F:4-amino-4-deoxychorismate synthase activity"/>
    <property type="evidence" value="ECO:0007669"/>
    <property type="project" value="UniProtKB-EC"/>
</dbReference>
<feature type="compositionally biased region" description="Basic and acidic residues" evidence="8">
    <location>
        <begin position="830"/>
        <end position="840"/>
    </location>
</feature>
<dbReference type="Gene3D" id="3.40.50.880">
    <property type="match status" value="1"/>
</dbReference>
<dbReference type="SUPFAM" id="SSF103473">
    <property type="entry name" value="MFS general substrate transporter"/>
    <property type="match status" value="1"/>
</dbReference>
<feature type="region of interest" description="Disordered" evidence="8">
    <location>
        <begin position="446"/>
        <end position="488"/>
    </location>
</feature>
<keyword evidence="9" id="KW-0472">Membrane</keyword>
<comment type="pathway">
    <text evidence="3">Cofactor biosynthesis; tetrahydrofolate biosynthesis; 4-aminobenzoate from chorismate: step 1/2.</text>
</comment>
<sequence>MTLQNSFVKAVRWLADELGIATMRTAGLDVYLLIMARYLRLFAYGAVALILAIYFEALGFSDEQIGLFMTLTLLGDVLVSLCLTLVADALGRRRTLLLGAIMMAISGAVFASTGNYAALLIAAIVGVISPSGNEIGPFRAVEESTLAHLVPEHQRSDVFTWYVVLAVLGTSSGLLVGGFAIDHFQTLEGWTALDAYRAIFWVYTGVGCIKALMTLFLSRRCEHEHEPLLQGSNSATMHVQPPTPIWKRLNPFHTISKPSQLILLKLCSIFFLDSLGSGMVPFSLINLFMERKFGLEKGKLGSIMSATWFVSTIGNVFASSVAKRLGLIQAMVATHLPSSIFLALLPVPPVLSLTVCLLVGRAILNSMDQAPRSAFLSLVVQPEERTAVMGIVNILKTLSQSSGPTVTGILAGRGRFWVAFVVAGSLKATYDLALLAFFAGRIRERKGPTRPGDAPDDQIADPVSEAEASETDARTADDSTTGTDDGTNYQGIATHPFPDSLSSSPGTNYQPTPKHYIASSAIYSGYSVTSLEVITNSCSAEISPYVRPCRHALLHMASILRSSRSRILYLDAYDSFSNNIVAQVKQCVDADVIQIYIDDPRFGTESICFTNYLKSFDAVIAGPGPGWASIDEDVGLIKELWNLQESNLLPVFGICLGFQSLALAFGAQAERLNVPRHGLVAEILHNGCSIFEDVYQLRATQYHSLQVNIGHSIQTRRAVTYPAELWTPTAACPLLEPLAWDFDSQPNGAVLMAVKHIQKPFWGVQFHPESICTNSEGTRIIRNWWAQTQAWIRKRSLCNLPRAHTSCASDPAPLALNGFTRSLYGYRELSDDPQGRRGDHSSNTSHVPGSGDGAFIERFLRSIGRNGTETPLEVQCATTGSGRLTVSDIADLFDIPRMEAIILESGLQPDLLPMKVGTGRYSIIGLVIPKQTVRIHYYTETRTFEIRDGKDWGRWKCEVTDPWMCIKNIMKHLRPNKTPSGPTFAPFWGGLMGYASYEAGLETIGVPVSGKAPCPDICFAYIRRSIVIDHHLKKIYIQSLRPEDSVWIDDARERLFQAAYLKSQAGTPNLTPSLVADPFDADATLNNYLSSCEQTFADKIEYCASVSQAQASIADGQSYELCLTTPNTIRAHRPASCLTSPASNNELSWGLYKRLTTSSPAPFSAYFRLHNIHALSSSPERFISWNRAQAAQCRPIKGTVRKGPGVTKADAEAILNSSKERAENLMIVDLTRHQLHGVYGAENVVVSQLMQVEEYEKVYQLVSVIDAIPTKLKTLLDKPNDEWHEHEDDTAFANSAVAYPDTHDGNDELCTNPDEEDSSLGIDAFIASLPPGSMTGAPKKRSCELLQTLEHGPRRGMYAGVMGYLDVGGGGDFSVIIRTAVKVDAKQPSLRAEETDLWTINAGGAITAQSTPESEFEEMRTKLESVAQAFRPETEDFPDIASTPNVRYQHRPRFSRLLGLIGKRVQGISRSDGNRGIWEKLPKV</sequence>
<evidence type="ECO:0000256" key="2">
    <source>
        <dbReference type="ARBA" id="ARBA00004141"/>
    </source>
</evidence>
<dbReference type="GO" id="GO:0046654">
    <property type="term" value="P:tetrahydrofolate biosynthetic process"/>
    <property type="evidence" value="ECO:0007669"/>
    <property type="project" value="UniProtKB-UniPathway"/>
</dbReference>
<dbReference type="PRINTS" id="PR00096">
    <property type="entry name" value="GATASE"/>
</dbReference>
<feature type="transmembrane region" description="Helical" evidence="9">
    <location>
        <begin position="159"/>
        <end position="180"/>
    </location>
</feature>
<dbReference type="InterPro" id="IPR020846">
    <property type="entry name" value="MFS_dom"/>
</dbReference>
<dbReference type="InterPro" id="IPR029062">
    <property type="entry name" value="Class_I_gatase-like"/>
</dbReference>
<keyword evidence="9" id="KW-0812">Transmembrane</keyword>
<evidence type="ECO:0000259" key="10">
    <source>
        <dbReference type="PROSITE" id="PS50850"/>
    </source>
</evidence>
<feature type="transmembrane region" description="Helical" evidence="9">
    <location>
        <begin position="262"/>
        <end position="288"/>
    </location>
</feature>
<evidence type="ECO:0000256" key="1">
    <source>
        <dbReference type="ARBA" id="ARBA00001000"/>
    </source>
</evidence>
<feature type="transmembrane region" description="Helical" evidence="9">
    <location>
        <begin position="416"/>
        <end position="440"/>
    </location>
</feature>
<dbReference type="InterPro" id="IPR006221">
    <property type="entry name" value="TrpG/PapA_dom"/>
</dbReference>
<dbReference type="InterPro" id="IPR006805">
    <property type="entry name" value="Anth_synth_I_N"/>
</dbReference>
<keyword evidence="9" id="KW-1133">Transmembrane helix</keyword>